<sequence>MSKKEIILKILEGLNEESKLLSAKDLGINDELWNETIQIIYEARMIFDISVTPFGNDGQVQILGRNKAKISINGIEYLEHNKQ</sequence>
<dbReference type="SUPFAM" id="SSF46785">
    <property type="entry name" value="Winged helix' DNA-binding domain"/>
    <property type="match status" value="1"/>
</dbReference>
<dbReference type="AlphaFoldDB" id="A0A6B4JKM7"/>
<name>A0A6B4JKM7_CLOBO</name>
<reference evidence="1 2" key="1">
    <citation type="submission" date="2019-04" db="EMBL/GenBank/DDBJ databases">
        <title>Genome sequencing of Clostridium botulinum Groups I-IV and Clostridium butyricum.</title>
        <authorList>
            <person name="Brunt J."/>
            <person name="Van Vliet A.H.M."/>
            <person name="Stringer S.C."/>
            <person name="Carter A.T."/>
            <person name="Peck M.W."/>
        </authorList>
    </citation>
    <scope>NUCLEOTIDE SEQUENCE [LARGE SCALE GENOMIC DNA]</scope>
    <source>
        <strain evidence="1 2">BL81</strain>
    </source>
</reference>
<evidence type="ECO:0000313" key="2">
    <source>
        <dbReference type="Proteomes" id="UP000486903"/>
    </source>
</evidence>
<accession>A0A6B4JKM7</accession>
<dbReference type="Proteomes" id="UP000486903">
    <property type="component" value="Unassembled WGS sequence"/>
</dbReference>
<dbReference type="EMBL" id="SXFB01000002">
    <property type="protein sequence ID" value="NFV25199.1"/>
    <property type="molecule type" value="Genomic_DNA"/>
</dbReference>
<organism evidence="1 2">
    <name type="scientific">Clostridium botulinum</name>
    <dbReference type="NCBI Taxonomy" id="1491"/>
    <lineage>
        <taxon>Bacteria</taxon>
        <taxon>Bacillati</taxon>
        <taxon>Bacillota</taxon>
        <taxon>Clostridia</taxon>
        <taxon>Eubacteriales</taxon>
        <taxon>Clostridiaceae</taxon>
        <taxon>Clostridium</taxon>
    </lineage>
</organism>
<dbReference type="Pfam" id="PF09639">
    <property type="entry name" value="YjcQ"/>
    <property type="match status" value="1"/>
</dbReference>
<evidence type="ECO:0000313" key="1">
    <source>
        <dbReference type="EMBL" id="NFV25199.1"/>
    </source>
</evidence>
<proteinExistence type="predicted"/>
<dbReference type="InterPro" id="IPR036390">
    <property type="entry name" value="WH_DNA-bd_sf"/>
</dbReference>
<dbReference type="InterPro" id="IPR018597">
    <property type="entry name" value="Phage_Tuc2009_YjcQ"/>
</dbReference>
<dbReference type="InterPro" id="IPR036388">
    <property type="entry name" value="WH-like_DNA-bd_sf"/>
</dbReference>
<dbReference type="RefSeq" id="WP_003369462.1">
    <property type="nucleotide sequence ID" value="NZ_JACBBA010000002.1"/>
</dbReference>
<dbReference type="Gene3D" id="1.10.10.10">
    <property type="entry name" value="Winged helix-like DNA-binding domain superfamily/Winged helix DNA-binding domain"/>
    <property type="match status" value="1"/>
</dbReference>
<gene>
    <name evidence="1" type="ORF">FDG31_03300</name>
</gene>
<protein>
    <submittedName>
        <fullName evidence="1">Uncharacterized protein</fullName>
    </submittedName>
</protein>
<comment type="caution">
    <text evidence="1">The sequence shown here is derived from an EMBL/GenBank/DDBJ whole genome shotgun (WGS) entry which is preliminary data.</text>
</comment>